<dbReference type="EMBL" id="LRBS01000044">
    <property type="protein sequence ID" value="OII77193.1"/>
    <property type="molecule type" value="Genomic_DNA"/>
</dbReference>
<gene>
    <name evidence="1" type="ORF">cand_020310</name>
</gene>
<dbReference type="OrthoDB" id="337792at2759"/>
<dbReference type="Proteomes" id="UP000186804">
    <property type="component" value="Unassembled WGS sequence"/>
</dbReference>
<sequence>MSIVNNIALQLAQILNQQHHDSTMKGMIPVNTTDNNNNSLLEQYTNLFPPYFSRVASEPILGNLCNQPSIVNSMTEQILAAYGGNSTFSVNTLTPYERNNPTSVSQVITTSETSNIVSPTNKSHEEVNSPVQNGVANLHTNPEVKTQQAVPLNMINATNMNNWVETTLSSLLDKPDILMNLMRLGAASIMASYYGQNQAPASTTCPLLHQSYMNNLLLSHSQSPCHVATPAEMSTSSSLAYTPIKSPIIESTGNQSPIFTSSTTNQQCSDELIFYNFLEQSRKLSYDMKGQCDKKVTTTNKVNSSIRKSCAGRPRLDRSDWCCSLCRCIETAQWRYLRNTVEGSSTGHRGKVLVCNACYLRVSKENKIRQKVTTFQSNESIKLDEN</sequence>
<keyword evidence="2" id="KW-1185">Reference proteome</keyword>
<organism evidence="1 2">
    <name type="scientific">Cryptosporidium andersoni</name>
    <dbReference type="NCBI Taxonomy" id="117008"/>
    <lineage>
        <taxon>Eukaryota</taxon>
        <taxon>Sar</taxon>
        <taxon>Alveolata</taxon>
        <taxon>Apicomplexa</taxon>
        <taxon>Conoidasida</taxon>
        <taxon>Coccidia</taxon>
        <taxon>Eucoccidiorida</taxon>
        <taxon>Eimeriorina</taxon>
        <taxon>Cryptosporidiidae</taxon>
        <taxon>Cryptosporidium</taxon>
    </lineage>
</organism>
<evidence type="ECO:0000313" key="1">
    <source>
        <dbReference type="EMBL" id="OII77193.1"/>
    </source>
</evidence>
<dbReference type="SUPFAM" id="SSF57716">
    <property type="entry name" value="Glucocorticoid receptor-like (DNA-binding domain)"/>
    <property type="match status" value="1"/>
</dbReference>
<dbReference type="Gene3D" id="3.30.50.10">
    <property type="entry name" value="Erythroid Transcription Factor GATA-1, subunit A"/>
    <property type="match status" value="1"/>
</dbReference>
<dbReference type="AlphaFoldDB" id="A0A1J4MSG9"/>
<protein>
    <recommendedName>
        <fullName evidence="3">GATA-type domain-containing protein</fullName>
    </recommendedName>
</protein>
<dbReference type="VEuPathDB" id="CryptoDB:cand_020310"/>
<evidence type="ECO:0008006" key="3">
    <source>
        <dbReference type="Google" id="ProtNLM"/>
    </source>
</evidence>
<dbReference type="GO" id="GO:0008270">
    <property type="term" value="F:zinc ion binding"/>
    <property type="evidence" value="ECO:0007669"/>
    <property type="project" value="InterPro"/>
</dbReference>
<proteinExistence type="predicted"/>
<comment type="caution">
    <text evidence="1">The sequence shown here is derived from an EMBL/GenBank/DDBJ whole genome shotgun (WGS) entry which is preliminary data.</text>
</comment>
<reference evidence="1 2" key="1">
    <citation type="submission" date="2016-10" db="EMBL/GenBank/DDBJ databases">
        <title>Reductive evolution of mitochondrial metabolism and differential evolution of invasion-related proteins in Cryptosporidium.</title>
        <authorList>
            <person name="Liu S."/>
            <person name="Roellig D.M."/>
            <person name="Guo Y."/>
            <person name="Li N."/>
            <person name="Frace M.A."/>
            <person name="Tang K."/>
            <person name="Zhang L."/>
            <person name="Feng Y."/>
            <person name="Xiao L."/>
        </authorList>
    </citation>
    <scope>NUCLEOTIDE SEQUENCE [LARGE SCALE GENOMIC DNA]</scope>
    <source>
        <strain evidence="1">30847</strain>
    </source>
</reference>
<evidence type="ECO:0000313" key="2">
    <source>
        <dbReference type="Proteomes" id="UP000186804"/>
    </source>
</evidence>
<dbReference type="RefSeq" id="XP_067069039.1">
    <property type="nucleotide sequence ID" value="XM_067212261.1"/>
</dbReference>
<dbReference type="GeneID" id="92366215"/>
<dbReference type="GO" id="GO:0006355">
    <property type="term" value="P:regulation of DNA-templated transcription"/>
    <property type="evidence" value="ECO:0007669"/>
    <property type="project" value="InterPro"/>
</dbReference>
<name>A0A1J4MSG9_9CRYT</name>
<accession>A0A1J4MSG9</accession>
<dbReference type="InterPro" id="IPR013088">
    <property type="entry name" value="Znf_NHR/GATA"/>
</dbReference>